<sequence length="108" mass="11816">MFDTSRLKAHHASVHVGTLMESSFEPRSSIPRDETPPSGHSGPEVERDGDFDNLIFKGGGIQNGKRKKSAGYNTTGRLETEAKEIGTQYKISLQQASSARISLNLNNK</sequence>
<evidence type="ECO:0000313" key="3">
    <source>
        <dbReference type="Proteomes" id="UP000499080"/>
    </source>
</evidence>
<dbReference type="AlphaFoldDB" id="A0A4Y2E3V7"/>
<gene>
    <name evidence="2" type="ORF">AVEN_91159_1</name>
</gene>
<evidence type="ECO:0000313" key="2">
    <source>
        <dbReference type="EMBL" id="GBM23830.1"/>
    </source>
</evidence>
<reference evidence="2 3" key="1">
    <citation type="journal article" date="2019" name="Sci. Rep.">
        <title>Orb-weaving spider Araneus ventricosus genome elucidates the spidroin gene catalogue.</title>
        <authorList>
            <person name="Kono N."/>
            <person name="Nakamura H."/>
            <person name="Ohtoshi R."/>
            <person name="Moran D.A.P."/>
            <person name="Shinohara A."/>
            <person name="Yoshida Y."/>
            <person name="Fujiwara M."/>
            <person name="Mori M."/>
            <person name="Tomita M."/>
            <person name="Arakawa K."/>
        </authorList>
    </citation>
    <scope>NUCLEOTIDE SEQUENCE [LARGE SCALE GENOMIC DNA]</scope>
</reference>
<accession>A0A4Y2E3V7</accession>
<keyword evidence="3" id="KW-1185">Reference proteome</keyword>
<organism evidence="2 3">
    <name type="scientific">Araneus ventricosus</name>
    <name type="common">Orbweaver spider</name>
    <name type="synonym">Epeira ventricosa</name>
    <dbReference type="NCBI Taxonomy" id="182803"/>
    <lineage>
        <taxon>Eukaryota</taxon>
        <taxon>Metazoa</taxon>
        <taxon>Ecdysozoa</taxon>
        <taxon>Arthropoda</taxon>
        <taxon>Chelicerata</taxon>
        <taxon>Arachnida</taxon>
        <taxon>Araneae</taxon>
        <taxon>Araneomorphae</taxon>
        <taxon>Entelegynae</taxon>
        <taxon>Araneoidea</taxon>
        <taxon>Araneidae</taxon>
        <taxon>Araneus</taxon>
    </lineage>
</organism>
<feature type="region of interest" description="Disordered" evidence="1">
    <location>
        <begin position="1"/>
        <end position="76"/>
    </location>
</feature>
<evidence type="ECO:0000256" key="1">
    <source>
        <dbReference type="SAM" id="MobiDB-lite"/>
    </source>
</evidence>
<name>A0A4Y2E3V7_ARAVE</name>
<comment type="caution">
    <text evidence="2">The sequence shown here is derived from an EMBL/GenBank/DDBJ whole genome shotgun (WGS) entry which is preliminary data.</text>
</comment>
<protein>
    <submittedName>
        <fullName evidence="2">Uncharacterized protein</fullName>
    </submittedName>
</protein>
<dbReference type="Proteomes" id="UP000499080">
    <property type="component" value="Unassembled WGS sequence"/>
</dbReference>
<dbReference type="EMBL" id="BGPR01000504">
    <property type="protein sequence ID" value="GBM23830.1"/>
    <property type="molecule type" value="Genomic_DNA"/>
</dbReference>
<proteinExistence type="predicted"/>